<sequence length="194" mass="21383">MAHLLPIQHAPPRADAAAAVAVDDNVARLGQEEGPDVLPRRPPLHNLEPLGPRRLLGRAQLGGGGVSPLRRIRVRLPLLDPLHLRLHRQLVLLLQQPLHELQPWREVEREQVSLVEELVRRRRKGLLPVPGGGAAGRAGALELEAGRGGRLRRGDRGEVHVDVVVLDHHCGWPRHCCHANASFGGREERGLEFG</sequence>
<reference evidence="2" key="2">
    <citation type="journal article" date="2015" name="Data Brief">
        <title>Shoot transcriptome of the giant reed, Arundo donax.</title>
        <authorList>
            <person name="Barrero R.A."/>
            <person name="Guerrero F.D."/>
            <person name="Moolhuijzen P."/>
            <person name="Goolsby J.A."/>
            <person name="Tidwell J."/>
            <person name="Bellgard S.E."/>
            <person name="Bellgard M.I."/>
        </authorList>
    </citation>
    <scope>NUCLEOTIDE SEQUENCE</scope>
    <source>
        <tissue evidence="2">Shoot tissue taken approximately 20 cm above the soil surface</tissue>
    </source>
</reference>
<dbReference type="EMBL" id="GBRH01210132">
    <property type="protein sequence ID" value="JAD87763.1"/>
    <property type="molecule type" value="Transcribed_RNA"/>
</dbReference>
<accession>A0A0A9DM52</accession>
<reference evidence="2" key="1">
    <citation type="submission" date="2014-09" db="EMBL/GenBank/DDBJ databases">
        <authorList>
            <person name="Magalhaes I.L.F."/>
            <person name="Oliveira U."/>
            <person name="Santos F.R."/>
            <person name="Vidigal T.H.D.A."/>
            <person name="Brescovit A.D."/>
            <person name="Santos A.J."/>
        </authorList>
    </citation>
    <scope>NUCLEOTIDE SEQUENCE</scope>
    <source>
        <tissue evidence="2">Shoot tissue taken approximately 20 cm above the soil surface</tissue>
    </source>
</reference>
<organism evidence="2">
    <name type="scientific">Arundo donax</name>
    <name type="common">Giant reed</name>
    <name type="synonym">Donax arundinaceus</name>
    <dbReference type="NCBI Taxonomy" id="35708"/>
    <lineage>
        <taxon>Eukaryota</taxon>
        <taxon>Viridiplantae</taxon>
        <taxon>Streptophyta</taxon>
        <taxon>Embryophyta</taxon>
        <taxon>Tracheophyta</taxon>
        <taxon>Spermatophyta</taxon>
        <taxon>Magnoliopsida</taxon>
        <taxon>Liliopsida</taxon>
        <taxon>Poales</taxon>
        <taxon>Poaceae</taxon>
        <taxon>PACMAD clade</taxon>
        <taxon>Arundinoideae</taxon>
        <taxon>Arundineae</taxon>
        <taxon>Arundo</taxon>
    </lineage>
</organism>
<name>A0A0A9DM52_ARUDO</name>
<proteinExistence type="predicted"/>
<feature type="region of interest" description="Disordered" evidence="1">
    <location>
        <begin position="31"/>
        <end position="51"/>
    </location>
</feature>
<protein>
    <submittedName>
        <fullName evidence="2">Uncharacterized protein</fullName>
    </submittedName>
</protein>
<evidence type="ECO:0000256" key="1">
    <source>
        <dbReference type="SAM" id="MobiDB-lite"/>
    </source>
</evidence>
<dbReference type="AlphaFoldDB" id="A0A0A9DM52"/>
<evidence type="ECO:0000313" key="2">
    <source>
        <dbReference type="EMBL" id="JAD87763.1"/>
    </source>
</evidence>